<dbReference type="GO" id="GO:1990904">
    <property type="term" value="C:ribonucleoprotein complex"/>
    <property type="evidence" value="ECO:0007669"/>
    <property type="project" value="UniProtKB-KW"/>
</dbReference>
<comment type="similarity">
    <text evidence="1 4">Belongs to the universal ribosomal protein uL23 family.</text>
</comment>
<comment type="function">
    <text evidence="4">One of the early assembly proteins it binds 23S rRNA. One of the proteins that surrounds the polypeptide exit tunnel on the outside of the ribosome. Forms the main docking site for trigger factor binding to the ribosome.</text>
</comment>
<comment type="caution">
    <text evidence="5">The sequence shown here is derived from an EMBL/GenBank/DDBJ whole genome shotgun (WGS) entry which is preliminary data.</text>
</comment>
<dbReference type="GO" id="GO:0019843">
    <property type="term" value="F:rRNA binding"/>
    <property type="evidence" value="ECO:0007669"/>
    <property type="project" value="UniProtKB-UniRule"/>
</dbReference>
<name>A0A1F5ZWU9_9BACT</name>
<dbReference type="GO" id="GO:0003735">
    <property type="term" value="F:structural constituent of ribosome"/>
    <property type="evidence" value="ECO:0007669"/>
    <property type="project" value="InterPro"/>
</dbReference>
<keyword evidence="3 4" id="KW-0687">Ribonucleoprotein</keyword>
<keyword evidence="4" id="KW-0694">RNA-binding</keyword>
<evidence type="ECO:0000256" key="1">
    <source>
        <dbReference type="ARBA" id="ARBA00006700"/>
    </source>
</evidence>
<proteinExistence type="inferred from homology"/>
<organism evidence="5 6">
    <name type="scientific">Candidatus Gottesmanbacteria bacterium RIFCSPHIGHO2_02_FULL_39_11</name>
    <dbReference type="NCBI Taxonomy" id="1798382"/>
    <lineage>
        <taxon>Bacteria</taxon>
        <taxon>Candidatus Gottesmaniibacteriota</taxon>
    </lineage>
</organism>
<gene>
    <name evidence="4" type="primary">rplW</name>
    <name evidence="5" type="ORF">A3D77_00110</name>
</gene>
<dbReference type="Proteomes" id="UP000176923">
    <property type="component" value="Unassembled WGS sequence"/>
</dbReference>
<accession>A0A1F5ZWU9</accession>
<evidence type="ECO:0000256" key="3">
    <source>
        <dbReference type="ARBA" id="ARBA00023274"/>
    </source>
</evidence>
<dbReference type="AlphaFoldDB" id="A0A1F5ZWU9"/>
<dbReference type="InterPro" id="IPR013025">
    <property type="entry name" value="Ribosomal_uL23-like"/>
</dbReference>
<comment type="subunit">
    <text evidence="4">Part of the 50S ribosomal subunit. Contacts protein L29, and trigger factor when it is bound to the ribosome.</text>
</comment>
<evidence type="ECO:0000256" key="2">
    <source>
        <dbReference type="ARBA" id="ARBA00022980"/>
    </source>
</evidence>
<dbReference type="SUPFAM" id="SSF54189">
    <property type="entry name" value="Ribosomal proteins S24e, L23 and L15e"/>
    <property type="match status" value="1"/>
</dbReference>
<sequence length="96" mass="10711">MENIIIRPIITEHALGDAQKGVFTFEVAKTATKGNIQSAIKKLFNVHVVAIATSIQKGKTKRVGKLRKQKDTADTKKARVTLKKGETIEYFEVRKS</sequence>
<dbReference type="STRING" id="1798382.A3D77_00110"/>
<dbReference type="InterPro" id="IPR012678">
    <property type="entry name" value="Ribosomal_uL23/eL15/eS24_sf"/>
</dbReference>
<dbReference type="GO" id="GO:0006412">
    <property type="term" value="P:translation"/>
    <property type="evidence" value="ECO:0007669"/>
    <property type="project" value="UniProtKB-UniRule"/>
</dbReference>
<dbReference type="InterPro" id="IPR012677">
    <property type="entry name" value="Nucleotide-bd_a/b_plait_sf"/>
</dbReference>
<dbReference type="GO" id="GO:0005840">
    <property type="term" value="C:ribosome"/>
    <property type="evidence" value="ECO:0007669"/>
    <property type="project" value="UniProtKB-KW"/>
</dbReference>
<dbReference type="HAMAP" id="MF_01369_B">
    <property type="entry name" value="Ribosomal_uL23_B"/>
    <property type="match status" value="1"/>
</dbReference>
<dbReference type="Gene3D" id="3.30.70.330">
    <property type="match status" value="1"/>
</dbReference>
<dbReference type="EMBL" id="MFJL01000007">
    <property type="protein sequence ID" value="OGG16824.1"/>
    <property type="molecule type" value="Genomic_DNA"/>
</dbReference>
<dbReference type="Pfam" id="PF00276">
    <property type="entry name" value="Ribosomal_L23"/>
    <property type="match status" value="1"/>
</dbReference>
<evidence type="ECO:0000313" key="6">
    <source>
        <dbReference type="Proteomes" id="UP000176923"/>
    </source>
</evidence>
<keyword evidence="2 4" id="KW-0689">Ribosomal protein</keyword>
<evidence type="ECO:0000313" key="5">
    <source>
        <dbReference type="EMBL" id="OGG16824.1"/>
    </source>
</evidence>
<keyword evidence="4" id="KW-0699">rRNA-binding</keyword>
<reference evidence="5 6" key="1">
    <citation type="journal article" date="2016" name="Nat. Commun.">
        <title>Thousands of microbial genomes shed light on interconnected biogeochemical processes in an aquifer system.</title>
        <authorList>
            <person name="Anantharaman K."/>
            <person name="Brown C.T."/>
            <person name="Hug L.A."/>
            <person name="Sharon I."/>
            <person name="Castelle C.J."/>
            <person name="Probst A.J."/>
            <person name="Thomas B.C."/>
            <person name="Singh A."/>
            <person name="Wilkins M.J."/>
            <person name="Karaoz U."/>
            <person name="Brodie E.L."/>
            <person name="Williams K.H."/>
            <person name="Hubbard S.S."/>
            <person name="Banfield J.F."/>
        </authorList>
    </citation>
    <scope>NUCLEOTIDE SEQUENCE [LARGE SCALE GENOMIC DNA]</scope>
</reference>
<protein>
    <recommendedName>
        <fullName evidence="4">Large ribosomal subunit protein uL23</fullName>
    </recommendedName>
</protein>
<evidence type="ECO:0000256" key="4">
    <source>
        <dbReference type="HAMAP-Rule" id="MF_01369"/>
    </source>
</evidence>